<protein>
    <submittedName>
        <fullName evidence="4">Amidohydrolase</fullName>
    </submittedName>
</protein>
<dbReference type="CDD" id="cd07572">
    <property type="entry name" value="nit"/>
    <property type="match status" value="1"/>
</dbReference>
<dbReference type="InterPro" id="IPR001110">
    <property type="entry name" value="UPF0012_CS"/>
</dbReference>
<feature type="domain" description="CN hydrolase" evidence="3">
    <location>
        <begin position="10"/>
        <end position="260"/>
    </location>
</feature>
<dbReference type="Gene3D" id="3.60.110.10">
    <property type="entry name" value="Carbon-nitrogen hydrolase"/>
    <property type="match status" value="1"/>
</dbReference>
<dbReference type="SUPFAM" id="SSF56317">
    <property type="entry name" value="Carbon-nitrogen hydrolase"/>
    <property type="match status" value="1"/>
</dbReference>
<reference evidence="4 5" key="1">
    <citation type="submission" date="2020-03" db="EMBL/GenBank/DDBJ databases">
        <title>Genomic Encyclopedia of Type Strains, Phase IV (KMG-IV): sequencing the most valuable type-strain genomes for metagenomic binning, comparative biology and taxonomic classification.</title>
        <authorList>
            <person name="Goeker M."/>
        </authorList>
    </citation>
    <scope>NUCLEOTIDE SEQUENCE [LARGE SCALE GENOMIC DNA]</scope>
    <source>
        <strain evidence="4 5">DSM 103870</strain>
    </source>
</reference>
<evidence type="ECO:0000256" key="1">
    <source>
        <dbReference type="ARBA" id="ARBA00010613"/>
    </source>
</evidence>
<dbReference type="Pfam" id="PF00795">
    <property type="entry name" value="CN_hydrolase"/>
    <property type="match status" value="1"/>
</dbReference>
<dbReference type="PROSITE" id="PS50263">
    <property type="entry name" value="CN_HYDROLASE"/>
    <property type="match status" value="1"/>
</dbReference>
<sequence length="299" mass="32374">MPASSPRPSFVAACVQMRSTTDPAVNREAALAGIRQAAAAGAVYIQTPEMTSLVVRDRKELFAKVSDQVHDPLIAAARELAREKRITIHLGSLPLQENDRIANRAIVIDAQGEIAATYDKIHLFDVDLPSGESWRESATYTGGHQAVTVPLVVGDVTYTLGLSICYDLRFPYLYRALAEVGAEILTVPACFTRQTGEAHWQVLQRARAIENGSFVISAAQGGLHEDGRQTWGHSIIVDPWGRVLAEADAEPGVILATIDPALVTQARSQIPSLRHTRLFSLPGTEGDNVVPLQPRGKDA</sequence>
<dbReference type="PANTHER" id="PTHR23088:SF27">
    <property type="entry name" value="DEAMINATED GLUTATHIONE AMIDASE"/>
    <property type="match status" value="1"/>
</dbReference>
<comment type="caution">
    <text evidence="4">The sequence shown here is derived from an EMBL/GenBank/DDBJ whole genome shotgun (WGS) entry which is preliminary data.</text>
</comment>
<organism evidence="4 5">
    <name type="scientific">Pseudochelatococcus lubricantis</name>
    <dbReference type="NCBI Taxonomy" id="1538102"/>
    <lineage>
        <taxon>Bacteria</taxon>
        <taxon>Pseudomonadati</taxon>
        <taxon>Pseudomonadota</taxon>
        <taxon>Alphaproteobacteria</taxon>
        <taxon>Hyphomicrobiales</taxon>
        <taxon>Chelatococcaceae</taxon>
        <taxon>Pseudochelatococcus</taxon>
    </lineage>
</organism>
<evidence type="ECO:0000313" key="5">
    <source>
        <dbReference type="Proteomes" id="UP001429580"/>
    </source>
</evidence>
<evidence type="ECO:0000259" key="3">
    <source>
        <dbReference type="PROSITE" id="PS50263"/>
    </source>
</evidence>
<dbReference type="RefSeq" id="WP_246225100.1">
    <property type="nucleotide sequence ID" value="NZ_JAASQI010000002.1"/>
</dbReference>
<proteinExistence type="inferred from homology"/>
<dbReference type="Proteomes" id="UP001429580">
    <property type="component" value="Unassembled WGS sequence"/>
</dbReference>
<accession>A0ABX0UWK0</accession>
<dbReference type="InterPro" id="IPR003010">
    <property type="entry name" value="C-N_Hydrolase"/>
</dbReference>
<dbReference type="PROSITE" id="PS01227">
    <property type="entry name" value="UPF0012"/>
    <property type="match status" value="1"/>
</dbReference>
<name>A0ABX0UWK0_9HYPH</name>
<dbReference type="InterPro" id="IPR045254">
    <property type="entry name" value="Nit1/2_C-N_Hydrolase"/>
</dbReference>
<keyword evidence="5" id="KW-1185">Reference proteome</keyword>
<comment type="similarity">
    <text evidence="1">Belongs to the carbon-nitrogen hydrolase superfamily. NIT1/NIT2 family.</text>
</comment>
<keyword evidence="2" id="KW-0378">Hydrolase</keyword>
<dbReference type="InterPro" id="IPR036526">
    <property type="entry name" value="C-N_Hydrolase_sf"/>
</dbReference>
<gene>
    <name evidence="4" type="ORF">FHS82_001158</name>
</gene>
<dbReference type="PANTHER" id="PTHR23088">
    <property type="entry name" value="NITRILASE-RELATED"/>
    <property type="match status" value="1"/>
</dbReference>
<evidence type="ECO:0000256" key="2">
    <source>
        <dbReference type="ARBA" id="ARBA00022801"/>
    </source>
</evidence>
<dbReference type="EMBL" id="JAASQI010000002">
    <property type="protein sequence ID" value="NIJ57332.1"/>
    <property type="molecule type" value="Genomic_DNA"/>
</dbReference>
<evidence type="ECO:0000313" key="4">
    <source>
        <dbReference type="EMBL" id="NIJ57332.1"/>
    </source>
</evidence>